<reference evidence="7 8" key="1">
    <citation type="submission" date="2021-05" db="EMBL/GenBank/DDBJ databases">
        <title>A Polyphasic approach of four new species of the genus Ohtaekwangia: Ohtaekwangia histidinii sp. nov., Ohtaekwangia cretensis sp. nov., Ohtaekwangia indiensis sp. nov., Ohtaekwangia reichenbachii sp. nov. from diverse environment.</title>
        <authorList>
            <person name="Octaviana S."/>
        </authorList>
    </citation>
    <scope>NUCLEOTIDE SEQUENCE [LARGE SCALE GENOMIC DNA]</scope>
    <source>
        <strain evidence="7 8">PWU20</strain>
    </source>
</reference>
<proteinExistence type="inferred from homology"/>
<dbReference type="SUPFAM" id="SSF48452">
    <property type="entry name" value="TPR-like"/>
    <property type="match status" value="1"/>
</dbReference>
<comment type="caution">
    <text evidence="7">The sequence shown here is derived from an EMBL/GenBank/DDBJ whole genome shotgun (WGS) entry which is preliminary data.</text>
</comment>
<dbReference type="EMBL" id="JAHESD010000163">
    <property type="protein sequence ID" value="MBT1706566.1"/>
    <property type="molecule type" value="Genomic_DNA"/>
</dbReference>
<feature type="non-terminal residue" evidence="7">
    <location>
        <position position="1"/>
    </location>
</feature>
<keyword evidence="4" id="KW-0472">Membrane</keyword>
<feature type="domain" description="RagB/SusD" evidence="6">
    <location>
        <begin position="1"/>
        <end position="116"/>
    </location>
</feature>
<keyword evidence="5" id="KW-0998">Cell outer membrane</keyword>
<dbReference type="Proteomes" id="UP000772618">
    <property type="component" value="Unassembled WGS sequence"/>
</dbReference>
<gene>
    <name evidence="7" type="ORF">KK060_25060</name>
</gene>
<evidence type="ECO:0000313" key="7">
    <source>
        <dbReference type="EMBL" id="MBT1706566.1"/>
    </source>
</evidence>
<name>A0ABS5VZ11_9BACT</name>
<accession>A0ABS5VZ11</accession>
<evidence type="ECO:0000256" key="5">
    <source>
        <dbReference type="ARBA" id="ARBA00023237"/>
    </source>
</evidence>
<organism evidence="7 8">
    <name type="scientific">Chryseosolibacter indicus</name>
    <dbReference type="NCBI Taxonomy" id="2782351"/>
    <lineage>
        <taxon>Bacteria</taxon>
        <taxon>Pseudomonadati</taxon>
        <taxon>Bacteroidota</taxon>
        <taxon>Cytophagia</taxon>
        <taxon>Cytophagales</taxon>
        <taxon>Chryseotaleaceae</taxon>
        <taxon>Chryseosolibacter</taxon>
    </lineage>
</organism>
<evidence type="ECO:0000256" key="3">
    <source>
        <dbReference type="ARBA" id="ARBA00022729"/>
    </source>
</evidence>
<dbReference type="RefSeq" id="WP_254158013.1">
    <property type="nucleotide sequence ID" value="NZ_JAHESD010000163.1"/>
</dbReference>
<feature type="non-terminal residue" evidence="7">
    <location>
        <position position="123"/>
    </location>
</feature>
<keyword evidence="8" id="KW-1185">Reference proteome</keyword>
<evidence type="ECO:0000256" key="4">
    <source>
        <dbReference type="ARBA" id="ARBA00023136"/>
    </source>
</evidence>
<protein>
    <submittedName>
        <fullName evidence="7">RagB/SusD family nutrient uptake outer membrane protein</fullName>
    </submittedName>
</protein>
<dbReference type="InterPro" id="IPR011990">
    <property type="entry name" value="TPR-like_helical_dom_sf"/>
</dbReference>
<dbReference type="Gene3D" id="1.25.40.390">
    <property type="match status" value="1"/>
</dbReference>
<sequence>YFNAVHMRAGLSKFEDPLTWDDIFKERIKEFAMESMAWYDLVRLHYYDSQKAYDIINSQDRGLFVVHPNRWPDPNGWTFAKTSWFTERYATANPGNFLLPLPTAEVSQAPALSQEPVAYEFKD</sequence>
<evidence type="ECO:0000259" key="6">
    <source>
        <dbReference type="Pfam" id="PF07980"/>
    </source>
</evidence>
<evidence type="ECO:0000313" key="8">
    <source>
        <dbReference type="Proteomes" id="UP000772618"/>
    </source>
</evidence>
<evidence type="ECO:0000256" key="2">
    <source>
        <dbReference type="ARBA" id="ARBA00006275"/>
    </source>
</evidence>
<dbReference type="InterPro" id="IPR012944">
    <property type="entry name" value="SusD_RagB_dom"/>
</dbReference>
<dbReference type="Pfam" id="PF07980">
    <property type="entry name" value="SusD_RagB"/>
    <property type="match status" value="1"/>
</dbReference>
<comment type="similarity">
    <text evidence="2">Belongs to the SusD family.</text>
</comment>
<evidence type="ECO:0000256" key="1">
    <source>
        <dbReference type="ARBA" id="ARBA00004442"/>
    </source>
</evidence>
<keyword evidence="3" id="KW-0732">Signal</keyword>
<comment type="subcellular location">
    <subcellularLocation>
        <location evidence="1">Cell outer membrane</location>
    </subcellularLocation>
</comment>